<dbReference type="Pfam" id="PF12804">
    <property type="entry name" value="NTP_transf_3"/>
    <property type="match status" value="1"/>
</dbReference>
<dbReference type="PANTHER" id="PTHR19136">
    <property type="entry name" value="MOLYBDENUM COFACTOR GUANYLYLTRANSFERASE"/>
    <property type="match status" value="1"/>
</dbReference>
<comment type="domain">
    <text evidence="8">The N-terminal domain determines nucleotide recognition and specific binding, while the C-terminal domain determines the specific binding to the target protein.</text>
</comment>
<dbReference type="SUPFAM" id="SSF53448">
    <property type="entry name" value="Nucleotide-diphospho-sugar transferases"/>
    <property type="match status" value="1"/>
</dbReference>
<evidence type="ECO:0000256" key="7">
    <source>
        <dbReference type="ARBA" id="ARBA00023150"/>
    </source>
</evidence>
<comment type="similarity">
    <text evidence="8">Belongs to the MobA family.</text>
</comment>
<dbReference type="GO" id="GO:0005525">
    <property type="term" value="F:GTP binding"/>
    <property type="evidence" value="ECO:0007669"/>
    <property type="project" value="UniProtKB-UniRule"/>
</dbReference>
<dbReference type="Proteomes" id="UP000183410">
    <property type="component" value="Unassembled WGS sequence"/>
</dbReference>
<keyword evidence="4 8" id="KW-0547">Nucleotide-binding</keyword>
<dbReference type="InterPro" id="IPR013482">
    <property type="entry name" value="Molybde_CF_guanTrfase"/>
</dbReference>
<dbReference type="EC" id="2.7.7.77" evidence="8"/>
<dbReference type="AlphaFoldDB" id="A0A1I2C406"/>
<evidence type="ECO:0000259" key="9">
    <source>
        <dbReference type="Pfam" id="PF12804"/>
    </source>
</evidence>
<evidence type="ECO:0000256" key="5">
    <source>
        <dbReference type="ARBA" id="ARBA00022842"/>
    </source>
</evidence>
<evidence type="ECO:0000256" key="2">
    <source>
        <dbReference type="ARBA" id="ARBA00022679"/>
    </source>
</evidence>
<evidence type="ECO:0000313" key="10">
    <source>
        <dbReference type="EMBL" id="SFE62862.1"/>
    </source>
</evidence>
<sequence length="199" mass="22061">MNLEAIVLAGGESRRMQQRKELLLINGTPVIQMITEQLSVLTDRISIITNEPELYPFLAPSITIKPDIFPSLGPIAGLHAGMSDQEPDTVYVVAACDYPLLTALTFIEMLALLGNQPAKDAVVPIIEERSHPLFAIFHGRTLGKWAAALYSRNLKVMDVLPQLSVIPYKPDNPEIAEQFINMNTPEDYQAILLKKQLSP</sequence>
<comment type="caution">
    <text evidence="8">Lacks conserved residue(s) required for the propagation of feature annotation.</text>
</comment>
<comment type="function">
    <text evidence="8">Transfers a GMP moiety from GTP to Mo-molybdopterin (Mo-MPT) cofactor (Moco or molybdenum cofactor) to form Mo-molybdopterin guanine dinucleotide (Mo-MGD) cofactor.</text>
</comment>
<dbReference type="GO" id="GO:0005737">
    <property type="term" value="C:cytoplasm"/>
    <property type="evidence" value="ECO:0007669"/>
    <property type="project" value="UniProtKB-SubCell"/>
</dbReference>
<organism evidence="10 11">
    <name type="scientific">Paenibacillus algorifonticola</name>
    <dbReference type="NCBI Taxonomy" id="684063"/>
    <lineage>
        <taxon>Bacteria</taxon>
        <taxon>Bacillati</taxon>
        <taxon>Bacillota</taxon>
        <taxon>Bacilli</taxon>
        <taxon>Bacillales</taxon>
        <taxon>Paenibacillaceae</taxon>
        <taxon>Paenibacillus</taxon>
    </lineage>
</organism>
<name>A0A1I2C406_9BACL</name>
<dbReference type="InterPro" id="IPR029044">
    <property type="entry name" value="Nucleotide-diphossugar_trans"/>
</dbReference>
<evidence type="ECO:0000256" key="1">
    <source>
        <dbReference type="ARBA" id="ARBA00022490"/>
    </source>
</evidence>
<keyword evidence="3 8" id="KW-0479">Metal-binding</keyword>
<comment type="subcellular location">
    <subcellularLocation>
        <location evidence="8">Cytoplasm</location>
    </subcellularLocation>
</comment>
<comment type="cofactor">
    <cofactor evidence="8">
        <name>Mg(2+)</name>
        <dbReference type="ChEBI" id="CHEBI:18420"/>
    </cofactor>
</comment>
<comment type="catalytic activity">
    <reaction evidence="8">
        <text>Mo-molybdopterin + GTP + H(+) = Mo-molybdopterin guanine dinucleotide + diphosphate</text>
        <dbReference type="Rhea" id="RHEA:34243"/>
        <dbReference type="ChEBI" id="CHEBI:15378"/>
        <dbReference type="ChEBI" id="CHEBI:33019"/>
        <dbReference type="ChEBI" id="CHEBI:37565"/>
        <dbReference type="ChEBI" id="CHEBI:71302"/>
        <dbReference type="ChEBI" id="CHEBI:71310"/>
        <dbReference type="EC" id="2.7.7.77"/>
    </reaction>
</comment>
<feature type="binding site" evidence="8">
    <location>
        <position position="97"/>
    </location>
    <ligand>
        <name>GTP</name>
        <dbReference type="ChEBI" id="CHEBI:37565"/>
    </ligand>
</feature>
<dbReference type="GO" id="GO:0061603">
    <property type="term" value="F:molybdenum cofactor guanylyltransferase activity"/>
    <property type="evidence" value="ECO:0007669"/>
    <property type="project" value="UniProtKB-EC"/>
</dbReference>
<feature type="binding site" evidence="8">
    <location>
        <position position="67"/>
    </location>
    <ligand>
        <name>GTP</name>
        <dbReference type="ChEBI" id="CHEBI:37565"/>
    </ligand>
</feature>
<dbReference type="RefSeq" id="WP_052737207.1">
    <property type="nucleotide sequence ID" value="NZ_FONN01000004.1"/>
</dbReference>
<accession>A0A1I2C406</accession>
<evidence type="ECO:0000313" key="11">
    <source>
        <dbReference type="Proteomes" id="UP000183410"/>
    </source>
</evidence>
<dbReference type="OrthoDB" id="9788394at2"/>
<feature type="domain" description="MobA-like NTP transferase" evidence="9">
    <location>
        <begin position="5"/>
        <end position="154"/>
    </location>
</feature>
<evidence type="ECO:0000256" key="8">
    <source>
        <dbReference type="HAMAP-Rule" id="MF_00316"/>
    </source>
</evidence>
<reference evidence="11" key="1">
    <citation type="submission" date="2016-10" db="EMBL/GenBank/DDBJ databases">
        <authorList>
            <person name="Varghese N."/>
            <person name="Submissions S."/>
        </authorList>
    </citation>
    <scope>NUCLEOTIDE SEQUENCE [LARGE SCALE GENOMIC DNA]</scope>
    <source>
        <strain evidence="11">CGMCC 1.10223</strain>
    </source>
</reference>
<keyword evidence="5 8" id="KW-0460">Magnesium</keyword>
<proteinExistence type="inferred from homology"/>
<dbReference type="HAMAP" id="MF_00316">
    <property type="entry name" value="MobA"/>
    <property type="match status" value="1"/>
</dbReference>
<keyword evidence="7 8" id="KW-0501">Molybdenum cofactor biosynthesis</keyword>
<feature type="binding site" evidence="8">
    <location>
        <begin position="8"/>
        <end position="10"/>
    </location>
    <ligand>
        <name>GTP</name>
        <dbReference type="ChEBI" id="CHEBI:37565"/>
    </ligand>
</feature>
<feature type="binding site" evidence="8">
    <location>
        <position position="97"/>
    </location>
    <ligand>
        <name>Mg(2+)</name>
        <dbReference type="ChEBI" id="CHEBI:18420"/>
    </ligand>
</feature>
<feature type="binding site" evidence="8">
    <location>
        <position position="20"/>
    </location>
    <ligand>
        <name>GTP</name>
        <dbReference type="ChEBI" id="CHEBI:37565"/>
    </ligand>
</feature>
<dbReference type="GO" id="GO:0046872">
    <property type="term" value="F:metal ion binding"/>
    <property type="evidence" value="ECO:0007669"/>
    <property type="project" value="UniProtKB-KW"/>
</dbReference>
<evidence type="ECO:0000256" key="6">
    <source>
        <dbReference type="ARBA" id="ARBA00023134"/>
    </source>
</evidence>
<protein>
    <recommendedName>
        <fullName evidence="8">Probable molybdenum cofactor guanylyltransferase</fullName>
        <shortName evidence="8">MoCo guanylyltransferase</shortName>
        <ecNumber evidence="8">2.7.7.77</ecNumber>
    </recommendedName>
    <alternativeName>
        <fullName evidence="8">GTP:molybdopterin guanylyltransferase</fullName>
    </alternativeName>
    <alternativeName>
        <fullName evidence="8">Mo-MPT guanylyltransferase</fullName>
    </alternativeName>
    <alternativeName>
        <fullName evidence="8">Molybdopterin guanylyltransferase</fullName>
    </alternativeName>
    <alternativeName>
        <fullName evidence="8">Molybdopterin-guanine dinucleotide synthase</fullName>
        <shortName evidence="8">MGD synthase</shortName>
    </alternativeName>
</protein>
<dbReference type="Gene3D" id="3.90.550.10">
    <property type="entry name" value="Spore Coat Polysaccharide Biosynthesis Protein SpsA, Chain A"/>
    <property type="match status" value="1"/>
</dbReference>
<keyword evidence="2 8" id="KW-0808">Transferase</keyword>
<dbReference type="CDD" id="cd02503">
    <property type="entry name" value="MobA"/>
    <property type="match status" value="1"/>
</dbReference>
<dbReference type="EMBL" id="FONN01000004">
    <property type="protein sequence ID" value="SFE62862.1"/>
    <property type="molecule type" value="Genomic_DNA"/>
</dbReference>
<dbReference type="PANTHER" id="PTHR19136:SF81">
    <property type="entry name" value="MOLYBDENUM COFACTOR GUANYLYLTRANSFERASE"/>
    <property type="match status" value="1"/>
</dbReference>
<keyword evidence="1 8" id="KW-0963">Cytoplasm</keyword>
<keyword evidence="6 8" id="KW-0342">GTP-binding</keyword>
<dbReference type="GO" id="GO:0006777">
    <property type="term" value="P:Mo-molybdopterin cofactor biosynthetic process"/>
    <property type="evidence" value="ECO:0007669"/>
    <property type="project" value="UniProtKB-KW"/>
</dbReference>
<gene>
    <name evidence="8" type="primary">mobA</name>
    <name evidence="10" type="ORF">SAMN04487969_104250</name>
</gene>
<evidence type="ECO:0000256" key="4">
    <source>
        <dbReference type="ARBA" id="ARBA00022741"/>
    </source>
</evidence>
<dbReference type="InterPro" id="IPR025877">
    <property type="entry name" value="MobA-like_NTP_Trfase"/>
</dbReference>
<evidence type="ECO:0000256" key="3">
    <source>
        <dbReference type="ARBA" id="ARBA00022723"/>
    </source>
</evidence>
<keyword evidence="11" id="KW-1185">Reference proteome</keyword>